<feature type="chain" id="PRO_5041229509" evidence="2">
    <location>
        <begin position="22"/>
        <end position="470"/>
    </location>
</feature>
<evidence type="ECO:0000256" key="1">
    <source>
        <dbReference type="SAM" id="MobiDB-lite"/>
    </source>
</evidence>
<dbReference type="Proteomes" id="UP001177744">
    <property type="component" value="Unassembled WGS sequence"/>
</dbReference>
<dbReference type="AlphaFoldDB" id="A0AA40I8W6"/>
<protein>
    <submittedName>
        <fullName evidence="3">Uncharacterized protein</fullName>
    </submittedName>
</protein>
<evidence type="ECO:0000256" key="2">
    <source>
        <dbReference type="SAM" id="SignalP"/>
    </source>
</evidence>
<keyword evidence="4" id="KW-1185">Reference proteome</keyword>
<feature type="region of interest" description="Disordered" evidence="1">
    <location>
        <begin position="120"/>
        <end position="144"/>
    </location>
</feature>
<evidence type="ECO:0000313" key="4">
    <source>
        <dbReference type="Proteomes" id="UP001177744"/>
    </source>
</evidence>
<accession>A0AA40I8W6</accession>
<reference evidence="3" key="1">
    <citation type="submission" date="2023-06" db="EMBL/GenBank/DDBJ databases">
        <title>Reference genome for the Northern bat (Eptesicus nilssonii), a most northern bat species.</title>
        <authorList>
            <person name="Laine V.N."/>
            <person name="Pulliainen A.T."/>
            <person name="Lilley T.M."/>
        </authorList>
    </citation>
    <scope>NUCLEOTIDE SEQUENCE</scope>
    <source>
        <strain evidence="3">BLF_Eptnil</strain>
        <tissue evidence="3">Kidney</tissue>
    </source>
</reference>
<proteinExistence type="predicted"/>
<gene>
    <name evidence="3" type="ORF">QTO34_013846</name>
</gene>
<feature type="region of interest" description="Disordered" evidence="1">
    <location>
        <begin position="419"/>
        <end position="470"/>
    </location>
</feature>
<feature type="compositionally biased region" description="Polar residues" evidence="1">
    <location>
        <begin position="423"/>
        <end position="432"/>
    </location>
</feature>
<feature type="compositionally biased region" description="Basic and acidic residues" evidence="1">
    <location>
        <begin position="461"/>
        <end position="470"/>
    </location>
</feature>
<sequence length="470" mass="51678">MRYSPTRCLHLLLVLTPLAPAASTGATARTYCWHLVLVLIAWCHQWVQGRSGQQLLLTPADGTGSNRSMLLVGASRAGAVSTWERRWQEQGCWQMTDQGAPIAPAVNGCERQQEWGCKQTGDQGLRQEGLGGGAEDGPRPPLCLPQPHSPQFLSSCRHRFPSGTQDLGFPRSPGFVWKVVRKDIWKAFQKPSWRLLKGLVHQRTGTPLHREKRKRSKNTVAAVMFQASVAYHFNAVEAQGPHIGYYYGCHFWSQRFQRKLTQDHPLDLDLELGSSKGPVEAHRSSAHWVNVGFSLQKQLASDCEWTSTPISDTISVCSGDHRLFKDEKSLTTEADSYPKMTHMKVSPDISSSRMITALIFYSMAFMHFAYCHQRGDSECAGSHYLAYHYCHRAGETTALATTTTSNACDPKAVSLHKSPAKASESSSTWNSKQPPPVGATTSAAAEPEGPGASCTAAAKAPVEKNAKVTM</sequence>
<evidence type="ECO:0000313" key="3">
    <source>
        <dbReference type="EMBL" id="KAK1345138.1"/>
    </source>
</evidence>
<organism evidence="3 4">
    <name type="scientific">Cnephaeus nilssonii</name>
    <name type="common">Northern bat</name>
    <name type="synonym">Eptesicus nilssonii</name>
    <dbReference type="NCBI Taxonomy" id="3371016"/>
    <lineage>
        <taxon>Eukaryota</taxon>
        <taxon>Metazoa</taxon>
        <taxon>Chordata</taxon>
        <taxon>Craniata</taxon>
        <taxon>Vertebrata</taxon>
        <taxon>Euteleostomi</taxon>
        <taxon>Mammalia</taxon>
        <taxon>Eutheria</taxon>
        <taxon>Laurasiatheria</taxon>
        <taxon>Chiroptera</taxon>
        <taxon>Yangochiroptera</taxon>
        <taxon>Vespertilionidae</taxon>
        <taxon>Cnephaeus</taxon>
    </lineage>
</organism>
<name>A0AA40I8W6_CNENI</name>
<comment type="caution">
    <text evidence="3">The sequence shown here is derived from an EMBL/GenBank/DDBJ whole genome shotgun (WGS) entry which is preliminary data.</text>
</comment>
<dbReference type="EMBL" id="JAULJE010000003">
    <property type="protein sequence ID" value="KAK1345138.1"/>
    <property type="molecule type" value="Genomic_DNA"/>
</dbReference>
<keyword evidence="2" id="KW-0732">Signal</keyword>
<feature type="signal peptide" evidence="2">
    <location>
        <begin position="1"/>
        <end position="21"/>
    </location>
</feature>